<dbReference type="Pfam" id="PF00392">
    <property type="entry name" value="GntR"/>
    <property type="match status" value="1"/>
</dbReference>
<evidence type="ECO:0000313" key="6">
    <source>
        <dbReference type="Proteomes" id="UP001241848"/>
    </source>
</evidence>
<comment type="caution">
    <text evidence="5">The sequence shown here is derived from an EMBL/GenBank/DDBJ whole genome shotgun (WGS) entry which is preliminary data.</text>
</comment>
<proteinExistence type="predicted"/>
<organism evidence="5 6">
    <name type="scientific">Paenibacillus zeirhizosphaerae</name>
    <dbReference type="NCBI Taxonomy" id="2987519"/>
    <lineage>
        <taxon>Bacteria</taxon>
        <taxon>Bacillati</taxon>
        <taxon>Bacillota</taxon>
        <taxon>Bacilli</taxon>
        <taxon>Bacillales</taxon>
        <taxon>Paenibacillaceae</taxon>
        <taxon>Paenibacillus</taxon>
    </lineage>
</organism>
<gene>
    <name evidence="5" type="ORF">OIN60_17675</name>
</gene>
<evidence type="ECO:0000259" key="4">
    <source>
        <dbReference type="PROSITE" id="PS50949"/>
    </source>
</evidence>
<dbReference type="PANTHER" id="PTHR38445">
    <property type="entry name" value="HTH-TYPE TRANSCRIPTIONAL REPRESSOR YTRA"/>
    <property type="match status" value="1"/>
</dbReference>
<dbReference type="RefSeq" id="WP_305756187.1">
    <property type="nucleotide sequence ID" value="NZ_JAPCKK010000027.1"/>
</dbReference>
<evidence type="ECO:0000256" key="1">
    <source>
        <dbReference type="ARBA" id="ARBA00023015"/>
    </source>
</evidence>
<evidence type="ECO:0000256" key="2">
    <source>
        <dbReference type="ARBA" id="ARBA00023125"/>
    </source>
</evidence>
<dbReference type="EMBL" id="JAPCKK010000027">
    <property type="protein sequence ID" value="MDP4098565.1"/>
    <property type="molecule type" value="Genomic_DNA"/>
</dbReference>
<accession>A0ABT9FV40</accession>
<protein>
    <submittedName>
        <fullName evidence="5">GntR family transcriptional regulator</fullName>
    </submittedName>
</protein>
<keyword evidence="2" id="KW-0238">DNA-binding</keyword>
<dbReference type="SUPFAM" id="SSF46785">
    <property type="entry name" value="Winged helix' DNA-binding domain"/>
    <property type="match status" value="1"/>
</dbReference>
<keyword evidence="6" id="KW-1185">Reference proteome</keyword>
<dbReference type="InterPro" id="IPR000524">
    <property type="entry name" value="Tscrpt_reg_HTH_GntR"/>
</dbReference>
<dbReference type="InterPro" id="IPR036388">
    <property type="entry name" value="WH-like_DNA-bd_sf"/>
</dbReference>
<dbReference type="PANTHER" id="PTHR38445:SF9">
    <property type="entry name" value="HTH-TYPE TRANSCRIPTIONAL REPRESSOR YTRA"/>
    <property type="match status" value="1"/>
</dbReference>
<reference evidence="5 6" key="1">
    <citation type="submission" date="2022-10" db="EMBL/GenBank/DDBJ databases">
        <title>Paenibacillus description and whole genome data of maize root bacterial community.</title>
        <authorList>
            <person name="Marton D."/>
            <person name="Farkas M."/>
            <person name="Cserhati M."/>
        </authorList>
    </citation>
    <scope>NUCLEOTIDE SEQUENCE [LARGE SCALE GENOMIC DNA]</scope>
    <source>
        <strain evidence="5 6">P96</strain>
    </source>
</reference>
<dbReference type="Gene3D" id="1.10.10.10">
    <property type="entry name" value="Winged helix-like DNA-binding domain superfamily/Winged helix DNA-binding domain"/>
    <property type="match status" value="1"/>
</dbReference>
<sequence>MNIPVQIDENSAEPLYAQIKKQLRSLIITGQIPEGTLLPSIREFAGRLNCSVITVRRVYQDLENEELLRTRQGTGTFVASIGTDMKESYRLKAVKEAMEQAVNIGLAVQCTKEELRALFDEAVARKYGTAKGEEQA</sequence>
<evidence type="ECO:0000313" key="5">
    <source>
        <dbReference type="EMBL" id="MDP4098565.1"/>
    </source>
</evidence>
<name>A0ABT9FV40_9BACL</name>
<keyword evidence="1" id="KW-0805">Transcription regulation</keyword>
<dbReference type="PROSITE" id="PS50949">
    <property type="entry name" value="HTH_GNTR"/>
    <property type="match status" value="1"/>
</dbReference>
<dbReference type="InterPro" id="IPR036390">
    <property type="entry name" value="WH_DNA-bd_sf"/>
</dbReference>
<feature type="domain" description="HTH gntR-type" evidence="4">
    <location>
        <begin position="13"/>
        <end position="81"/>
    </location>
</feature>
<dbReference type="SMART" id="SM00345">
    <property type="entry name" value="HTH_GNTR"/>
    <property type="match status" value="1"/>
</dbReference>
<evidence type="ECO:0000256" key="3">
    <source>
        <dbReference type="ARBA" id="ARBA00023163"/>
    </source>
</evidence>
<keyword evidence="3" id="KW-0804">Transcription</keyword>
<dbReference type="Proteomes" id="UP001241848">
    <property type="component" value="Unassembled WGS sequence"/>
</dbReference>
<dbReference type="CDD" id="cd07377">
    <property type="entry name" value="WHTH_GntR"/>
    <property type="match status" value="1"/>
</dbReference>